<evidence type="ECO:0000256" key="3">
    <source>
        <dbReference type="ARBA" id="ARBA00022692"/>
    </source>
</evidence>
<evidence type="ECO:0000256" key="6">
    <source>
        <dbReference type="SAM" id="Phobius"/>
    </source>
</evidence>
<dbReference type="PANTHER" id="PTHR30086">
    <property type="entry name" value="ARGININE EXPORTER PROTEIN ARGO"/>
    <property type="match status" value="1"/>
</dbReference>
<reference evidence="7 8" key="1">
    <citation type="submission" date="2024-10" db="EMBL/GenBank/DDBJ databases">
        <title>The Natural Products Discovery Center: Release of the First 8490 Sequenced Strains for Exploring Actinobacteria Biosynthetic Diversity.</title>
        <authorList>
            <person name="Kalkreuter E."/>
            <person name="Kautsar S.A."/>
            <person name="Yang D."/>
            <person name="Bader C.D."/>
            <person name="Teijaro C.N."/>
            <person name="Fluegel L."/>
            <person name="Davis C.M."/>
            <person name="Simpson J.R."/>
            <person name="Lauterbach L."/>
            <person name="Steele A.D."/>
            <person name="Gui C."/>
            <person name="Meng S."/>
            <person name="Li G."/>
            <person name="Viehrig K."/>
            <person name="Ye F."/>
            <person name="Su P."/>
            <person name="Kiefer A.F."/>
            <person name="Nichols A."/>
            <person name="Cepeda A.J."/>
            <person name="Yan W."/>
            <person name="Fan B."/>
            <person name="Jiang Y."/>
            <person name="Adhikari A."/>
            <person name="Zheng C.-J."/>
            <person name="Schuster L."/>
            <person name="Cowan T.M."/>
            <person name="Smanski M.J."/>
            <person name="Chevrette M.G."/>
            <person name="De Carvalho L.P.S."/>
            <person name="Shen B."/>
        </authorList>
    </citation>
    <scope>NUCLEOTIDE SEQUENCE [LARGE SCALE GENOMIC DNA]</scope>
    <source>
        <strain evidence="7 8">NPDC049639</strain>
    </source>
</reference>
<gene>
    <name evidence="7" type="ORF">ACIB24_16965</name>
</gene>
<feature type="transmembrane region" description="Helical" evidence="6">
    <location>
        <begin position="189"/>
        <end position="208"/>
    </location>
</feature>
<feature type="transmembrane region" description="Helical" evidence="6">
    <location>
        <begin position="147"/>
        <end position="168"/>
    </location>
</feature>
<evidence type="ECO:0000256" key="5">
    <source>
        <dbReference type="ARBA" id="ARBA00023136"/>
    </source>
</evidence>
<feature type="transmembrane region" description="Helical" evidence="6">
    <location>
        <begin position="73"/>
        <end position="94"/>
    </location>
</feature>
<name>A0ABW8AQW1_9ACTN</name>
<evidence type="ECO:0000256" key="1">
    <source>
        <dbReference type="ARBA" id="ARBA00004651"/>
    </source>
</evidence>
<dbReference type="Proteomes" id="UP001612915">
    <property type="component" value="Unassembled WGS sequence"/>
</dbReference>
<organism evidence="7 8">
    <name type="scientific">Spongisporangium articulatum</name>
    <dbReference type="NCBI Taxonomy" id="3362603"/>
    <lineage>
        <taxon>Bacteria</taxon>
        <taxon>Bacillati</taxon>
        <taxon>Actinomycetota</taxon>
        <taxon>Actinomycetes</taxon>
        <taxon>Kineosporiales</taxon>
        <taxon>Kineosporiaceae</taxon>
        <taxon>Spongisporangium</taxon>
    </lineage>
</organism>
<sequence length="211" mass="21662">MLISLLAAAGALALLTLAPGPDVAMVTRAVVTGGRRTAFAASLGIVTGCLTWGALTVVGLAGLLAASDRAYQVVKLAGAAYLIALGLQAFWHAYRGHPADVPTDVVVTQPTGRAAHPFPTAYVGNLLNPKIGVFYTSPLPQLVPPGAPATATLIGLILLHAVFGIAWLNSYAALLGSAGRLLAKRWFRAMLDSLTGVALIGFGVRVATERG</sequence>
<evidence type="ECO:0000313" key="8">
    <source>
        <dbReference type="Proteomes" id="UP001612915"/>
    </source>
</evidence>
<keyword evidence="4 6" id="KW-1133">Transmembrane helix</keyword>
<protein>
    <submittedName>
        <fullName evidence="7">LysE family translocator</fullName>
    </submittedName>
</protein>
<evidence type="ECO:0000256" key="2">
    <source>
        <dbReference type="ARBA" id="ARBA00022475"/>
    </source>
</evidence>
<keyword evidence="2" id="KW-1003">Cell membrane</keyword>
<evidence type="ECO:0000256" key="4">
    <source>
        <dbReference type="ARBA" id="ARBA00022989"/>
    </source>
</evidence>
<dbReference type="Pfam" id="PF01810">
    <property type="entry name" value="LysE"/>
    <property type="match status" value="1"/>
</dbReference>
<comment type="subcellular location">
    <subcellularLocation>
        <location evidence="1">Cell membrane</location>
        <topology evidence="1">Multi-pass membrane protein</topology>
    </subcellularLocation>
</comment>
<dbReference type="PANTHER" id="PTHR30086:SF20">
    <property type="entry name" value="ARGININE EXPORTER PROTEIN ARGO-RELATED"/>
    <property type="match status" value="1"/>
</dbReference>
<feature type="transmembrane region" description="Helical" evidence="6">
    <location>
        <begin position="39"/>
        <end position="66"/>
    </location>
</feature>
<keyword evidence="3 6" id="KW-0812">Transmembrane</keyword>
<keyword evidence="5 6" id="KW-0472">Membrane</keyword>
<keyword evidence="8" id="KW-1185">Reference proteome</keyword>
<dbReference type="RefSeq" id="WP_398282774.1">
    <property type="nucleotide sequence ID" value="NZ_JBITLV010000005.1"/>
</dbReference>
<dbReference type="EMBL" id="JBITLV010000005">
    <property type="protein sequence ID" value="MFI7588763.1"/>
    <property type="molecule type" value="Genomic_DNA"/>
</dbReference>
<proteinExistence type="predicted"/>
<evidence type="ECO:0000313" key="7">
    <source>
        <dbReference type="EMBL" id="MFI7588763.1"/>
    </source>
</evidence>
<accession>A0ABW8AQW1</accession>
<comment type="caution">
    <text evidence="7">The sequence shown here is derived from an EMBL/GenBank/DDBJ whole genome shotgun (WGS) entry which is preliminary data.</text>
</comment>
<dbReference type="InterPro" id="IPR001123">
    <property type="entry name" value="LeuE-type"/>
</dbReference>